<dbReference type="PANTHER" id="PTHR21075">
    <property type="entry name" value="ANAEROBIC RIBONUCLEOSIDE-TRIPHOSPHATE REDUCTASE"/>
    <property type="match status" value="1"/>
</dbReference>
<dbReference type="GO" id="GO:0008998">
    <property type="term" value="F:ribonucleoside-triphosphate reductase (thioredoxin) activity"/>
    <property type="evidence" value="ECO:0007669"/>
    <property type="project" value="InterPro"/>
</dbReference>
<gene>
    <name evidence="1" type="ORF">C7457_1588</name>
</gene>
<dbReference type="GO" id="GO:0009265">
    <property type="term" value="P:2'-deoxyribonucleotide biosynthetic process"/>
    <property type="evidence" value="ECO:0007669"/>
    <property type="project" value="TreeGrafter"/>
</dbReference>
<dbReference type="Gene3D" id="3.20.70.20">
    <property type="match status" value="1"/>
</dbReference>
<comment type="caution">
    <text evidence="1">The sequence shown here is derived from an EMBL/GenBank/DDBJ whole genome shotgun (WGS) entry which is preliminary data.</text>
</comment>
<name>A0A420W5Q4_9BACT</name>
<dbReference type="OrthoDB" id="9804622at2"/>
<dbReference type="Pfam" id="PF13597">
    <property type="entry name" value="NRDD"/>
    <property type="match status" value="1"/>
</dbReference>
<dbReference type="SUPFAM" id="SSF51998">
    <property type="entry name" value="PFL-like glycyl radical enzymes"/>
    <property type="match status" value="1"/>
</dbReference>
<accession>A0A420W5Q4</accession>
<dbReference type="GO" id="GO:0006260">
    <property type="term" value="P:DNA replication"/>
    <property type="evidence" value="ECO:0007669"/>
    <property type="project" value="InterPro"/>
</dbReference>
<protein>
    <submittedName>
        <fullName evidence="1">Anaerobic ribonucleoside-triphosphate reductase-like protein</fullName>
    </submittedName>
</protein>
<evidence type="ECO:0000313" key="1">
    <source>
        <dbReference type="EMBL" id="RKQ60331.1"/>
    </source>
</evidence>
<evidence type="ECO:0000313" key="2">
    <source>
        <dbReference type="Proteomes" id="UP000280881"/>
    </source>
</evidence>
<dbReference type="PANTHER" id="PTHR21075:SF0">
    <property type="entry name" value="ANAEROBIC RIBONUCLEOSIDE-TRIPHOSPHATE REDUCTASE"/>
    <property type="match status" value="1"/>
</dbReference>
<dbReference type="AlphaFoldDB" id="A0A420W5Q4"/>
<proteinExistence type="predicted"/>
<dbReference type="EMBL" id="RBIE01000005">
    <property type="protein sequence ID" value="RKQ60331.1"/>
    <property type="molecule type" value="Genomic_DNA"/>
</dbReference>
<dbReference type="RefSeq" id="WP_121171788.1">
    <property type="nucleotide sequence ID" value="NZ_RBIE01000005.1"/>
</dbReference>
<keyword evidence="2" id="KW-1185">Reference proteome</keyword>
<organism evidence="1 2">
    <name type="scientific">Thermovibrio guaymasensis</name>
    <dbReference type="NCBI Taxonomy" id="240167"/>
    <lineage>
        <taxon>Bacteria</taxon>
        <taxon>Pseudomonadati</taxon>
        <taxon>Aquificota</taxon>
        <taxon>Aquificia</taxon>
        <taxon>Desulfurobacteriales</taxon>
        <taxon>Desulfurobacteriaceae</taxon>
        <taxon>Thermovibrio</taxon>
    </lineage>
</organism>
<dbReference type="GO" id="GO:0004748">
    <property type="term" value="F:ribonucleoside-diphosphate reductase activity, thioredoxin disulfide as acceptor"/>
    <property type="evidence" value="ECO:0007669"/>
    <property type="project" value="TreeGrafter"/>
</dbReference>
<reference evidence="1 2" key="1">
    <citation type="submission" date="2018-10" db="EMBL/GenBank/DDBJ databases">
        <title>Genomic Encyclopedia of Type Strains, Phase IV (KMG-IV): sequencing the most valuable type-strain genomes for metagenomic binning, comparative biology and taxonomic classification.</title>
        <authorList>
            <person name="Goeker M."/>
        </authorList>
    </citation>
    <scope>NUCLEOTIDE SEQUENCE [LARGE SCALE GENOMIC DNA]</scope>
    <source>
        <strain evidence="1 2">DSM 15521</strain>
    </source>
</reference>
<dbReference type="Proteomes" id="UP000280881">
    <property type="component" value="Unassembled WGS sequence"/>
</dbReference>
<dbReference type="InterPro" id="IPR012833">
    <property type="entry name" value="NrdD"/>
</dbReference>
<sequence length="179" mass="20501">MNTVSKKRVKARIFVNGDPNSGKVFLTSGFQAPFQEGDLLKQIDVNSHFQSYATGGSIMHLFTAEEMKPEEQERLIFSIIKNFPIQYLTKTPFLTTCNSCGHKMVGRKTECEVCGSEDVTLWSRPIGYFRPVMRGKVRKDFKGAKYLFWLSGRVEDFATRKEVRKDDVEEIVREISSIT</sequence>
<dbReference type="GO" id="GO:0031250">
    <property type="term" value="C:anaerobic ribonucleoside-triphosphate reductase complex"/>
    <property type="evidence" value="ECO:0007669"/>
    <property type="project" value="TreeGrafter"/>
</dbReference>